<name>A0A1M5R9R1_9FLAO</name>
<dbReference type="GO" id="GO:0009055">
    <property type="term" value="F:electron transfer activity"/>
    <property type="evidence" value="ECO:0007669"/>
    <property type="project" value="InterPro"/>
</dbReference>
<keyword evidence="1" id="KW-0732">Signal</keyword>
<proteinExistence type="predicted"/>
<organism evidence="2 3">
    <name type="scientific">Flavobacterium defluvii</name>
    <dbReference type="NCBI Taxonomy" id="370979"/>
    <lineage>
        <taxon>Bacteria</taxon>
        <taxon>Pseudomonadati</taxon>
        <taxon>Bacteroidota</taxon>
        <taxon>Flavobacteriia</taxon>
        <taxon>Flavobacteriales</taxon>
        <taxon>Flavobacteriaceae</taxon>
        <taxon>Flavobacterium</taxon>
    </lineage>
</organism>
<accession>A0A1M5R9R1</accession>
<protein>
    <submittedName>
        <fullName evidence="2">Dihaem cytochrome c</fullName>
    </submittedName>
</protein>
<feature type="signal peptide" evidence="1">
    <location>
        <begin position="1"/>
        <end position="23"/>
    </location>
</feature>
<dbReference type="Proteomes" id="UP000184071">
    <property type="component" value="Unassembled WGS sequence"/>
</dbReference>
<sequence length="101" mass="11441">MKSKILTLAAIMLLITSCGTKKTAVATAPETIDTMPPRELSLEQAEGKKLYENNCTKCHKLYEPTKFDKEKWQPILVRMQKKAKLDDANMALITSYIHSQL</sequence>
<dbReference type="Gene3D" id="1.10.760.10">
    <property type="entry name" value="Cytochrome c-like domain"/>
    <property type="match status" value="1"/>
</dbReference>
<dbReference type="InterPro" id="IPR036909">
    <property type="entry name" value="Cyt_c-like_dom_sf"/>
</dbReference>
<dbReference type="OrthoDB" id="679921at2"/>
<reference evidence="3" key="1">
    <citation type="submission" date="2016-11" db="EMBL/GenBank/DDBJ databases">
        <authorList>
            <person name="Varghese N."/>
            <person name="Submissions S."/>
        </authorList>
    </citation>
    <scope>NUCLEOTIDE SEQUENCE [LARGE SCALE GENOMIC DNA]</scope>
    <source>
        <strain evidence="3">DSM 17963</strain>
    </source>
</reference>
<dbReference type="SUPFAM" id="SSF46626">
    <property type="entry name" value="Cytochrome c"/>
    <property type="match status" value="1"/>
</dbReference>
<dbReference type="Pfam" id="PF09626">
    <property type="entry name" value="DHC"/>
    <property type="match status" value="1"/>
</dbReference>
<gene>
    <name evidence="2" type="ORF">SAMN05443663_106152</name>
</gene>
<dbReference type="RefSeq" id="WP_073416868.1">
    <property type="nucleotide sequence ID" value="NZ_FQWC01000006.1"/>
</dbReference>
<keyword evidence="3" id="KW-1185">Reference proteome</keyword>
<evidence type="ECO:0000256" key="1">
    <source>
        <dbReference type="SAM" id="SignalP"/>
    </source>
</evidence>
<dbReference type="InterPro" id="IPR018588">
    <property type="entry name" value="Dihaem_cytochrome-c"/>
</dbReference>
<evidence type="ECO:0000313" key="2">
    <source>
        <dbReference type="EMBL" id="SHH23097.1"/>
    </source>
</evidence>
<dbReference type="EMBL" id="FQWC01000006">
    <property type="protein sequence ID" value="SHH23097.1"/>
    <property type="molecule type" value="Genomic_DNA"/>
</dbReference>
<dbReference type="AlphaFoldDB" id="A0A1M5R9R1"/>
<dbReference type="STRING" id="370979.SAMN05443663_106152"/>
<evidence type="ECO:0000313" key="3">
    <source>
        <dbReference type="Proteomes" id="UP000184071"/>
    </source>
</evidence>
<dbReference type="GO" id="GO:0020037">
    <property type="term" value="F:heme binding"/>
    <property type="evidence" value="ECO:0007669"/>
    <property type="project" value="InterPro"/>
</dbReference>
<dbReference type="PROSITE" id="PS51257">
    <property type="entry name" value="PROKAR_LIPOPROTEIN"/>
    <property type="match status" value="1"/>
</dbReference>
<feature type="chain" id="PRO_5012500025" evidence="1">
    <location>
        <begin position="24"/>
        <end position="101"/>
    </location>
</feature>